<proteinExistence type="predicted"/>
<evidence type="ECO:0000313" key="2">
    <source>
        <dbReference type="Proteomes" id="UP000247091"/>
    </source>
</evidence>
<gene>
    <name evidence="1" type="primary">IL-3A_764L</name>
    <name evidence="1" type="ORF">PBCVIL3A_764L</name>
</gene>
<dbReference type="Proteomes" id="UP000247091">
    <property type="component" value="Segment"/>
</dbReference>
<organism evidence="1 2">
    <name type="scientific">Paramecium bursaria Chlorella virus IL3A</name>
    <name type="common">PBCV-IL3A</name>
    <dbReference type="NCBI Taxonomy" id="46019"/>
    <lineage>
        <taxon>Viruses</taxon>
        <taxon>Varidnaviria</taxon>
        <taxon>Bamfordvirae</taxon>
        <taxon>Nucleocytoviricota</taxon>
        <taxon>Megaviricetes</taxon>
        <taxon>Algavirales</taxon>
        <taxon>Phycodnaviridae</taxon>
        <taxon>Chlorovirus</taxon>
        <taxon>Chlorovirus illinoense</taxon>
    </lineage>
</organism>
<dbReference type="EMBL" id="JX997169">
    <property type="protein sequence ID" value="AGE54069.1"/>
    <property type="molecule type" value="Genomic_DNA"/>
</dbReference>
<organismHost>
    <name type="scientific">Chlorella</name>
    <dbReference type="NCBI Taxonomy" id="3071"/>
</organismHost>
<accession>M1HV84</accession>
<sequence length="162" mass="18316">MTYITKMKKAALKWAKLSGVPTGYCIALSSSGRTNVNQNFEMWETPLVMFVNGPIRTFKTSEELEKLADSGVKVHPLIDNCEIFNDVKNSHCVEPYGHVFFQFILQAKFGCAFFSSNCDELEFYKNISGGTIYYSPSDKNVGFVIIPKGTEVHMKYVNLDQE</sequence>
<name>M1HV84_PBCVI</name>
<reference evidence="1 2" key="1">
    <citation type="submission" date="2012-10" db="EMBL/GenBank/DDBJ databases">
        <title>Towards defining the chloroviruses: a genomic journey through a genus of large DNA viruses.</title>
        <authorList>
            <person name="Jeanniard A."/>
            <person name="Dunigan D.D."/>
            <person name="Gurnon J.R."/>
            <person name="Agarkova I."/>
            <person name="Kang M."/>
            <person name="Vitek J."/>
            <person name="Duncan G."/>
            <person name="McClung O.W."/>
            <person name="Larsen M."/>
            <person name="Claverie J.-M."/>
            <person name="Van Etten J.L."/>
            <person name="Blanc G."/>
        </authorList>
    </citation>
    <scope>NUCLEOTIDE SEQUENCE [LARGE SCALE GENOMIC DNA]</scope>
</reference>
<protein>
    <submittedName>
        <fullName evidence="1">Uncharacterized protein</fullName>
    </submittedName>
</protein>
<evidence type="ECO:0000313" key="1">
    <source>
        <dbReference type="EMBL" id="AGE54069.1"/>
    </source>
</evidence>